<evidence type="ECO:0000256" key="2">
    <source>
        <dbReference type="ARBA" id="ARBA00022801"/>
    </source>
</evidence>
<sequence>MEMYELIQLIRDNKLMKFYKSREWRELRLKALKRDNFECCMCRDKGKYRKADCVHHIKEVKKYPELALTLDNLMSLCNTCHNEVHDRLRVQDKPPAFVNEERW</sequence>
<keyword evidence="1" id="KW-0540">Nuclease</keyword>
<keyword evidence="2" id="KW-0378">Hydrolase</keyword>
<dbReference type="CDD" id="cd00085">
    <property type="entry name" value="HNHc"/>
    <property type="match status" value="1"/>
</dbReference>
<evidence type="ECO:0000256" key="4">
    <source>
        <dbReference type="ARBA" id="ARBA00040194"/>
    </source>
</evidence>
<feature type="domain" description="HNH nuclease" evidence="5">
    <location>
        <begin position="26"/>
        <end position="82"/>
    </location>
</feature>
<evidence type="ECO:0000259" key="5">
    <source>
        <dbReference type="SMART" id="SM00507"/>
    </source>
</evidence>
<dbReference type="Gene3D" id="1.10.30.50">
    <property type="match status" value="1"/>
</dbReference>
<dbReference type="RefSeq" id="WP_098774682.1">
    <property type="nucleotide sequence ID" value="NZ_NUJQ01000002.1"/>
</dbReference>
<dbReference type="InterPro" id="IPR002711">
    <property type="entry name" value="HNH"/>
</dbReference>
<keyword evidence="6" id="KW-0255">Endonuclease</keyword>
<proteinExistence type="inferred from homology"/>
<evidence type="ECO:0000256" key="3">
    <source>
        <dbReference type="ARBA" id="ARBA00038412"/>
    </source>
</evidence>
<dbReference type="PANTHER" id="PTHR41286">
    <property type="entry name" value="HNH NUCLEASE YAJD-RELATED"/>
    <property type="match status" value="1"/>
</dbReference>
<evidence type="ECO:0000256" key="1">
    <source>
        <dbReference type="ARBA" id="ARBA00022722"/>
    </source>
</evidence>
<dbReference type="GO" id="GO:0003676">
    <property type="term" value="F:nucleic acid binding"/>
    <property type="evidence" value="ECO:0007669"/>
    <property type="project" value="InterPro"/>
</dbReference>
<dbReference type="AlphaFoldDB" id="A0A2C0F0I4"/>
<dbReference type="SMART" id="SM00507">
    <property type="entry name" value="HNHc"/>
    <property type="match status" value="1"/>
</dbReference>
<evidence type="ECO:0000313" key="7">
    <source>
        <dbReference type="Proteomes" id="UP000221438"/>
    </source>
</evidence>
<name>A0A2C0F0I4_BACCE</name>
<dbReference type="PANTHER" id="PTHR41286:SF1">
    <property type="entry name" value="HNH NUCLEASE YAJD-RELATED"/>
    <property type="match status" value="1"/>
</dbReference>
<dbReference type="Pfam" id="PF01844">
    <property type="entry name" value="HNH"/>
    <property type="match status" value="1"/>
</dbReference>
<dbReference type="GO" id="GO:0008270">
    <property type="term" value="F:zinc ion binding"/>
    <property type="evidence" value="ECO:0007669"/>
    <property type="project" value="InterPro"/>
</dbReference>
<accession>A0A2C0F0I4</accession>
<dbReference type="EMBL" id="NUJQ01000002">
    <property type="protein sequence ID" value="PGQ12155.1"/>
    <property type="molecule type" value="Genomic_DNA"/>
</dbReference>
<dbReference type="GO" id="GO:0004519">
    <property type="term" value="F:endonuclease activity"/>
    <property type="evidence" value="ECO:0007669"/>
    <property type="project" value="UniProtKB-KW"/>
</dbReference>
<dbReference type="Proteomes" id="UP000221438">
    <property type="component" value="Unassembled WGS sequence"/>
</dbReference>
<dbReference type="InterPro" id="IPR003615">
    <property type="entry name" value="HNH_nuc"/>
</dbReference>
<comment type="caution">
    <text evidence="6">The sequence shown here is derived from an EMBL/GenBank/DDBJ whole genome shotgun (WGS) entry which is preliminary data.</text>
</comment>
<organism evidence="6 7">
    <name type="scientific">Bacillus cereus</name>
    <dbReference type="NCBI Taxonomy" id="1396"/>
    <lineage>
        <taxon>Bacteria</taxon>
        <taxon>Bacillati</taxon>
        <taxon>Bacillota</taxon>
        <taxon>Bacilli</taxon>
        <taxon>Bacillales</taxon>
        <taxon>Bacillaceae</taxon>
        <taxon>Bacillus</taxon>
        <taxon>Bacillus cereus group</taxon>
    </lineage>
</organism>
<gene>
    <name evidence="6" type="ORF">COA08_01425</name>
</gene>
<dbReference type="GO" id="GO:0005829">
    <property type="term" value="C:cytosol"/>
    <property type="evidence" value="ECO:0007669"/>
    <property type="project" value="TreeGrafter"/>
</dbReference>
<evidence type="ECO:0000313" key="6">
    <source>
        <dbReference type="EMBL" id="PGQ12155.1"/>
    </source>
</evidence>
<dbReference type="GO" id="GO:0016787">
    <property type="term" value="F:hydrolase activity"/>
    <property type="evidence" value="ECO:0007669"/>
    <property type="project" value="UniProtKB-KW"/>
</dbReference>
<protein>
    <recommendedName>
        <fullName evidence="4">Putative HNH nuclease YajD</fullName>
    </recommendedName>
</protein>
<comment type="similarity">
    <text evidence="3">Belongs to the HNH nuclease family.</text>
</comment>
<reference evidence="6 7" key="1">
    <citation type="submission" date="2017-09" db="EMBL/GenBank/DDBJ databases">
        <title>Large-scale bioinformatics analysis of Bacillus genomes uncovers conserved roles of natural products in bacterial physiology.</title>
        <authorList>
            <consortium name="Agbiome Team Llc"/>
            <person name="Bleich R.M."/>
            <person name="Grubbs K.J."/>
            <person name="Santa Maria K.C."/>
            <person name="Allen S.E."/>
            <person name="Farag S."/>
            <person name="Shank E.A."/>
            <person name="Bowers A."/>
        </authorList>
    </citation>
    <scope>NUCLEOTIDE SEQUENCE [LARGE SCALE GENOMIC DNA]</scope>
    <source>
        <strain evidence="6 7">AFS046104</strain>
    </source>
</reference>